<accession>A0A0L6U939</accession>
<gene>
    <name evidence="2" type="ORF">VP01_851g2</name>
</gene>
<dbReference type="AlphaFoldDB" id="A0A0L6U939"/>
<keyword evidence="1" id="KW-0812">Transmembrane</keyword>
<dbReference type="EMBL" id="LAVV01014071">
    <property type="protein sequence ID" value="KNZ45064.1"/>
    <property type="molecule type" value="Genomic_DNA"/>
</dbReference>
<evidence type="ECO:0000256" key="1">
    <source>
        <dbReference type="SAM" id="Phobius"/>
    </source>
</evidence>
<protein>
    <submittedName>
        <fullName evidence="2">Uncharacterized protein</fullName>
    </submittedName>
</protein>
<keyword evidence="3" id="KW-1185">Reference proteome</keyword>
<dbReference type="Proteomes" id="UP000037035">
    <property type="component" value="Unassembled WGS sequence"/>
</dbReference>
<evidence type="ECO:0000313" key="2">
    <source>
        <dbReference type="EMBL" id="KNZ45064.1"/>
    </source>
</evidence>
<comment type="caution">
    <text evidence="2">The sequence shown here is derived from an EMBL/GenBank/DDBJ whole genome shotgun (WGS) entry which is preliminary data.</text>
</comment>
<name>A0A0L6U939_9BASI</name>
<proteinExistence type="predicted"/>
<feature type="transmembrane region" description="Helical" evidence="1">
    <location>
        <begin position="43"/>
        <end position="63"/>
    </location>
</feature>
<evidence type="ECO:0000313" key="3">
    <source>
        <dbReference type="Proteomes" id="UP000037035"/>
    </source>
</evidence>
<dbReference type="VEuPathDB" id="FungiDB:VP01_851g2"/>
<keyword evidence="1" id="KW-0472">Membrane</keyword>
<keyword evidence="1" id="KW-1133">Transmembrane helix</keyword>
<organism evidence="2 3">
    <name type="scientific">Puccinia sorghi</name>
    <dbReference type="NCBI Taxonomy" id="27349"/>
    <lineage>
        <taxon>Eukaryota</taxon>
        <taxon>Fungi</taxon>
        <taxon>Dikarya</taxon>
        <taxon>Basidiomycota</taxon>
        <taxon>Pucciniomycotina</taxon>
        <taxon>Pucciniomycetes</taxon>
        <taxon>Pucciniales</taxon>
        <taxon>Pucciniaceae</taxon>
        <taxon>Puccinia</taxon>
    </lineage>
</organism>
<reference evidence="2 3" key="1">
    <citation type="submission" date="2015-08" db="EMBL/GenBank/DDBJ databases">
        <title>Next Generation Sequencing and Analysis of the Genome of Puccinia sorghi L Schw, the Causal Agent of Maize Common Rust.</title>
        <authorList>
            <person name="Rochi L."/>
            <person name="Burguener G."/>
            <person name="Darino M."/>
            <person name="Turjanski A."/>
            <person name="Kreff E."/>
            <person name="Dieguez M.J."/>
            <person name="Sacco F."/>
        </authorList>
    </citation>
    <scope>NUCLEOTIDE SEQUENCE [LARGE SCALE GENOMIC DNA]</scope>
    <source>
        <strain evidence="2 3">RO10H11247</strain>
    </source>
</reference>
<sequence length="132" mass="14425">MVAPNQGQKMHKSKALTIVNGSLLKTKYVGDNLTSKTTTLNKFLVVEYVLFSMFLAHVFKLILMLAKLPENPAEIGILLSESNGKSKGIDIPPPSNPCIIWDLVLKLYSLISRGAPKPIHTVSSPVILKKTA</sequence>